<keyword evidence="4 12" id="KW-1133">Transmembrane helix</keyword>
<proteinExistence type="inferred from homology"/>
<dbReference type="PANTHER" id="PTHR24246">
    <property type="entry name" value="OLFACTORY RECEPTOR AND ADENOSINE RECEPTOR"/>
    <property type="match status" value="1"/>
</dbReference>
<feature type="transmembrane region" description="Helical" evidence="12">
    <location>
        <begin position="217"/>
        <end position="237"/>
    </location>
</feature>
<keyword evidence="7 10" id="KW-0675">Receptor</keyword>
<evidence type="ECO:0000256" key="9">
    <source>
        <dbReference type="ARBA" id="ARBA00023224"/>
    </source>
</evidence>
<dbReference type="SUPFAM" id="SSF81321">
    <property type="entry name" value="Family A G protein-coupled receptor-like"/>
    <property type="match status" value="1"/>
</dbReference>
<feature type="transmembrane region" description="Helical" evidence="12">
    <location>
        <begin position="164"/>
        <end position="190"/>
    </location>
</feature>
<dbReference type="PANTHER" id="PTHR24246:SF27">
    <property type="entry name" value="ADENOSINE RECEPTOR, ISOFORM A"/>
    <property type="match status" value="1"/>
</dbReference>
<organism evidence="14 15">
    <name type="scientific">Porites lobata</name>
    <dbReference type="NCBI Taxonomy" id="104759"/>
    <lineage>
        <taxon>Eukaryota</taxon>
        <taxon>Metazoa</taxon>
        <taxon>Cnidaria</taxon>
        <taxon>Anthozoa</taxon>
        <taxon>Hexacorallia</taxon>
        <taxon>Scleractinia</taxon>
        <taxon>Fungiina</taxon>
        <taxon>Poritidae</taxon>
        <taxon>Porites</taxon>
    </lineage>
</organism>
<dbReference type="PROSITE" id="PS00237">
    <property type="entry name" value="G_PROTEIN_RECEP_F1_1"/>
    <property type="match status" value="1"/>
</dbReference>
<feature type="compositionally biased region" description="Polar residues" evidence="11">
    <location>
        <begin position="300"/>
        <end position="328"/>
    </location>
</feature>
<dbReference type="SMART" id="SM01381">
    <property type="entry name" value="7TM_GPCR_Srsx"/>
    <property type="match status" value="1"/>
</dbReference>
<keyword evidence="2" id="KW-1003">Cell membrane</keyword>
<evidence type="ECO:0000256" key="8">
    <source>
        <dbReference type="ARBA" id="ARBA00023180"/>
    </source>
</evidence>
<accession>A0ABN8NPG2</accession>
<feature type="transmembrane region" description="Helical" evidence="12">
    <location>
        <begin position="56"/>
        <end position="76"/>
    </location>
</feature>
<keyword evidence="8" id="KW-0325">Glycoprotein</keyword>
<name>A0ABN8NPG2_9CNID</name>
<dbReference type="CDD" id="cd00637">
    <property type="entry name" value="7tm_classA_rhodopsin-like"/>
    <property type="match status" value="1"/>
</dbReference>
<dbReference type="Pfam" id="PF00001">
    <property type="entry name" value="7tm_1"/>
    <property type="match status" value="1"/>
</dbReference>
<feature type="transmembrane region" description="Helical" evidence="12">
    <location>
        <begin position="20"/>
        <end position="44"/>
    </location>
</feature>
<comment type="caution">
    <text evidence="14">The sequence shown here is derived from an EMBL/GenBank/DDBJ whole genome shotgun (WGS) entry which is preliminary data.</text>
</comment>
<evidence type="ECO:0000256" key="12">
    <source>
        <dbReference type="SAM" id="Phobius"/>
    </source>
</evidence>
<gene>
    <name evidence="14" type="ORF">PLOB_00020393</name>
</gene>
<dbReference type="Proteomes" id="UP001159405">
    <property type="component" value="Unassembled WGS sequence"/>
</dbReference>
<evidence type="ECO:0000259" key="13">
    <source>
        <dbReference type="PROSITE" id="PS50262"/>
    </source>
</evidence>
<feature type="domain" description="G-protein coupled receptors family 1 profile" evidence="13">
    <location>
        <begin position="36"/>
        <end position="269"/>
    </location>
</feature>
<dbReference type="Gene3D" id="1.20.1070.10">
    <property type="entry name" value="Rhodopsin 7-helix transmembrane proteins"/>
    <property type="match status" value="1"/>
</dbReference>
<comment type="similarity">
    <text evidence="10">Belongs to the G-protein coupled receptor 1 family.</text>
</comment>
<evidence type="ECO:0000256" key="2">
    <source>
        <dbReference type="ARBA" id="ARBA00022475"/>
    </source>
</evidence>
<keyword evidence="6 12" id="KW-0472">Membrane</keyword>
<evidence type="ECO:0000256" key="3">
    <source>
        <dbReference type="ARBA" id="ARBA00022692"/>
    </source>
</evidence>
<dbReference type="PRINTS" id="PR00237">
    <property type="entry name" value="GPCRRHODOPSN"/>
</dbReference>
<evidence type="ECO:0000256" key="7">
    <source>
        <dbReference type="ARBA" id="ARBA00023170"/>
    </source>
</evidence>
<keyword evidence="9 10" id="KW-0807">Transducer</keyword>
<evidence type="ECO:0000256" key="6">
    <source>
        <dbReference type="ARBA" id="ARBA00023136"/>
    </source>
</evidence>
<evidence type="ECO:0000256" key="10">
    <source>
        <dbReference type="RuleBase" id="RU000688"/>
    </source>
</evidence>
<dbReference type="EMBL" id="CALNXK010000024">
    <property type="protein sequence ID" value="CAH3112032.1"/>
    <property type="molecule type" value="Genomic_DNA"/>
</dbReference>
<evidence type="ECO:0000256" key="11">
    <source>
        <dbReference type="SAM" id="MobiDB-lite"/>
    </source>
</evidence>
<comment type="subcellular location">
    <subcellularLocation>
        <location evidence="1">Cell membrane</location>
        <topology evidence="1">Multi-pass membrane protein</topology>
    </subcellularLocation>
</comment>
<feature type="region of interest" description="Disordered" evidence="11">
    <location>
        <begin position="295"/>
        <end position="328"/>
    </location>
</feature>
<evidence type="ECO:0000313" key="15">
    <source>
        <dbReference type="Proteomes" id="UP001159405"/>
    </source>
</evidence>
<dbReference type="PROSITE" id="PS50262">
    <property type="entry name" value="G_PROTEIN_RECEP_F1_2"/>
    <property type="match status" value="1"/>
</dbReference>
<evidence type="ECO:0000256" key="1">
    <source>
        <dbReference type="ARBA" id="ARBA00004651"/>
    </source>
</evidence>
<keyword evidence="3 10" id="KW-0812">Transmembrane</keyword>
<evidence type="ECO:0000313" key="14">
    <source>
        <dbReference type="EMBL" id="CAH3112032.1"/>
    </source>
</evidence>
<protein>
    <recommendedName>
        <fullName evidence="13">G-protein coupled receptors family 1 profile domain-containing protein</fullName>
    </recommendedName>
</protein>
<feature type="transmembrane region" description="Helical" evidence="12">
    <location>
        <begin position="137"/>
        <end position="158"/>
    </location>
</feature>
<keyword evidence="15" id="KW-1185">Reference proteome</keyword>
<evidence type="ECO:0000256" key="5">
    <source>
        <dbReference type="ARBA" id="ARBA00023040"/>
    </source>
</evidence>
<keyword evidence="5 10" id="KW-0297">G-protein coupled receptor</keyword>
<evidence type="ECO:0000256" key="4">
    <source>
        <dbReference type="ARBA" id="ARBA00022989"/>
    </source>
</evidence>
<dbReference type="InterPro" id="IPR017452">
    <property type="entry name" value="GPCR_Rhodpsn_7TM"/>
</dbReference>
<dbReference type="InterPro" id="IPR000276">
    <property type="entry name" value="GPCR_Rhodpsn"/>
</dbReference>
<reference evidence="14 15" key="1">
    <citation type="submission" date="2022-05" db="EMBL/GenBank/DDBJ databases">
        <authorList>
            <consortium name="Genoscope - CEA"/>
            <person name="William W."/>
        </authorList>
    </citation>
    <scope>NUCLEOTIDE SEQUENCE [LARGE SCALE GENOMIC DNA]</scope>
</reference>
<sequence>MNVNSTNGTDSCLLPVTHIIALIPINILSIFIGTIGNALVIATVYTNVTLQIISNFWLASMAVADLMVTAIGQPLLVAFWGLQLHRECNEPVSETFRLLGNMSCSASVLHLCFISVDRCLLVVRPIECKKIRTMRRFKIVVAIAWSVPVIYGVLRMTIAKKVTSYFTVIAAALCYLTIIICYTLIVIKVWSRKTETLRASTAGHARHGSSHLVERRVTVTIAIVVVVFTICWVPLMYLRSAYAESNVGVAYNWARTVALSNSAMNPWIYCFRMTEFRATYKKLLRCGFKGGAFRSDHPSDQQVLNKPLSSSISNSTKPQSSSSDDTKM</sequence>